<proteinExistence type="predicted"/>
<evidence type="ECO:0000313" key="2">
    <source>
        <dbReference type="Proteomes" id="UP000185003"/>
    </source>
</evidence>
<dbReference type="STRING" id="536979.SAMN04488055_5496"/>
<accession>A0A1N6KBP9</accession>
<reference evidence="1 2" key="1">
    <citation type="submission" date="2016-11" db="EMBL/GenBank/DDBJ databases">
        <authorList>
            <person name="Jaros S."/>
            <person name="Januszkiewicz K."/>
            <person name="Wedrychowicz H."/>
        </authorList>
    </citation>
    <scope>NUCLEOTIDE SEQUENCE [LARGE SCALE GENOMIC DNA]</scope>
    <source>
        <strain evidence="1 2">DSM 24787</strain>
    </source>
</reference>
<dbReference type="RefSeq" id="WP_074242720.1">
    <property type="nucleotide sequence ID" value="NZ_FSRA01000002.1"/>
</dbReference>
<name>A0A1N6KBP9_9BACT</name>
<protein>
    <submittedName>
        <fullName evidence="1">Uncharacterized protein</fullName>
    </submittedName>
</protein>
<keyword evidence="2" id="KW-1185">Reference proteome</keyword>
<gene>
    <name evidence="1" type="ORF">SAMN04488055_5496</name>
</gene>
<organism evidence="1 2">
    <name type="scientific">Chitinophaga niabensis</name>
    <dbReference type="NCBI Taxonomy" id="536979"/>
    <lineage>
        <taxon>Bacteria</taxon>
        <taxon>Pseudomonadati</taxon>
        <taxon>Bacteroidota</taxon>
        <taxon>Chitinophagia</taxon>
        <taxon>Chitinophagales</taxon>
        <taxon>Chitinophagaceae</taxon>
        <taxon>Chitinophaga</taxon>
    </lineage>
</organism>
<dbReference type="OrthoDB" id="644376at2"/>
<sequence>MKDLSQRAMLANLNIKQWSGRKQDKNITREIEREHNATNAGNFNKILIQDDELKEIQKIASAARSYFYESTLPWGDNGDRLLPSPNIFVFLQKIRKFREEFEVACETFKKRFPALKEHAKVRLNGMYKETDYPSVSDLSAKFLLKVVTMPIADVEDFRVKIDPKEEAALKSQIEDSIKERVYHATQNIWERIQKTVNHMYEKLSDQEGKFHNTLVTNIEDLMDLLPRLNFTNDPNITRIIADMKTLIVDPETLRNDYSTRMHTADGAKAILDKVSDYLG</sequence>
<evidence type="ECO:0000313" key="1">
    <source>
        <dbReference type="EMBL" id="SIO53873.1"/>
    </source>
</evidence>
<dbReference type="EMBL" id="FSRA01000002">
    <property type="protein sequence ID" value="SIO53873.1"/>
    <property type="molecule type" value="Genomic_DNA"/>
</dbReference>
<dbReference type="AlphaFoldDB" id="A0A1N6KBP9"/>
<dbReference type="Proteomes" id="UP000185003">
    <property type="component" value="Unassembled WGS sequence"/>
</dbReference>